<dbReference type="GO" id="GO:0052621">
    <property type="term" value="F:diguanylate cyclase activity"/>
    <property type="evidence" value="ECO:0007669"/>
    <property type="project" value="UniProtKB-EC"/>
</dbReference>
<evidence type="ECO:0000256" key="3">
    <source>
        <dbReference type="SAM" id="MobiDB-lite"/>
    </source>
</evidence>
<dbReference type="InterPro" id="IPR050469">
    <property type="entry name" value="Diguanylate_Cyclase"/>
</dbReference>
<dbReference type="CDD" id="cd01949">
    <property type="entry name" value="GGDEF"/>
    <property type="match status" value="1"/>
</dbReference>
<comment type="caution">
    <text evidence="5">The sequence shown here is derived from an EMBL/GenBank/DDBJ whole genome shotgun (WGS) entry which is preliminary data.</text>
</comment>
<dbReference type="Pfam" id="PF00990">
    <property type="entry name" value="GGDEF"/>
    <property type="match status" value="1"/>
</dbReference>
<feature type="region of interest" description="Disordered" evidence="3">
    <location>
        <begin position="1"/>
        <end position="27"/>
    </location>
</feature>
<dbReference type="AlphaFoldDB" id="K2Q025"/>
<gene>
    <name evidence="5" type="ORF">QWE_17323</name>
</gene>
<dbReference type="SUPFAM" id="SSF55073">
    <property type="entry name" value="Nucleotide cyclase"/>
    <property type="match status" value="1"/>
</dbReference>
<comment type="catalytic activity">
    <reaction evidence="2">
        <text>2 GTP = 3',3'-c-di-GMP + 2 diphosphate</text>
        <dbReference type="Rhea" id="RHEA:24898"/>
        <dbReference type="ChEBI" id="CHEBI:33019"/>
        <dbReference type="ChEBI" id="CHEBI:37565"/>
        <dbReference type="ChEBI" id="CHEBI:58805"/>
        <dbReference type="EC" id="2.7.7.65"/>
    </reaction>
</comment>
<dbReference type="GO" id="GO:0043709">
    <property type="term" value="P:cell adhesion involved in single-species biofilm formation"/>
    <property type="evidence" value="ECO:0007669"/>
    <property type="project" value="TreeGrafter"/>
</dbReference>
<dbReference type="Gene3D" id="3.30.70.270">
    <property type="match status" value="1"/>
</dbReference>
<dbReference type="Proteomes" id="UP000007123">
    <property type="component" value="Unassembled WGS sequence"/>
</dbReference>
<reference evidence="5 6" key="1">
    <citation type="journal article" date="2012" name="J. Bacteriol.">
        <title>Draft Genome Sequence of Agrobacterium albertimagni Strain AOL15.</title>
        <authorList>
            <person name="Trimble W.L."/>
            <person name="Phung le T."/>
            <person name="Meyer F."/>
            <person name="Gilbert J.A."/>
            <person name="Silver S."/>
        </authorList>
    </citation>
    <scope>NUCLEOTIDE SEQUENCE [LARGE SCALE GENOMIC DNA]</scope>
    <source>
        <strain evidence="5 6">AOL15</strain>
    </source>
</reference>
<keyword evidence="6" id="KW-1185">Reference proteome</keyword>
<feature type="domain" description="GGDEF" evidence="4">
    <location>
        <begin position="222"/>
        <end position="357"/>
    </location>
</feature>
<dbReference type="GO" id="GO:1902201">
    <property type="term" value="P:negative regulation of bacterial-type flagellum-dependent cell motility"/>
    <property type="evidence" value="ECO:0007669"/>
    <property type="project" value="TreeGrafter"/>
</dbReference>
<dbReference type="InterPro" id="IPR029787">
    <property type="entry name" value="Nucleotide_cyclase"/>
</dbReference>
<accession>K2Q025</accession>
<dbReference type="PROSITE" id="PS50887">
    <property type="entry name" value="GGDEF"/>
    <property type="match status" value="1"/>
</dbReference>
<dbReference type="STRING" id="1156935.QWE_17323"/>
<sequence length="363" mass="39149">MESARTQGGKRDRTMHGAQNRGTAQGASEELQKISVFMLKHQIAGLPRNYELVHAAFTGGNSDLARELATLGPRPAQSALDQLGLKHRLPGHCGVSTERLQEETLKTLSMLSDHLSLGLTQKRAFTHSVESVIRSIREDVSVGIDQLLGELELLASIAGDMVKAETALSSQVSHGLESLESADRAMRAAQAAMKRDQLTGLANRISLFQTLDEVHADASPAKPSALVLIEIVDLAGLQHQYGDEAVSKLIRGLATIFRKAIKKHDFIARIEADTFAFVFQGINADEAHIIAERLFTTAENNLVFASETSHDVGGLPLAIGHAMAHEAADSAAWLAIAKTATMLARQNPRQPIIGYKPGPRQVA</sequence>
<dbReference type="EC" id="2.7.7.65" evidence="1"/>
<dbReference type="NCBIfam" id="TIGR00254">
    <property type="entry name" value="GGDEF"/>
    <property type="match status" value="1"/>
</dbReference>
<dbReference type="PANTHER" id="PTHR45138:SF9">
    <property type="entry name" value="DIGUANYLATE CYCLASE DGCM-RELATED"/>
    <property type="match status" value="1"/>
</dbReference>
<dbReference type="InterPro" id="IPR043128">
    <property type="entry name" value="Rev_trsase/Diguanyl_cyclase"/>
</dbReference>
<protein>
    <recommendedName>
        <fullName evidence="1">diguanylate cyclase</fullName>
        <ecNumber evidence="1">2.7.7.65</ecNumber>
    </recommendedName>
</protein>
<dbReference type="PANTHER" id="PTHR45138">
    <property type="entry name" value="REGULATORY COMPONENTS OF SENSORY TRANSDUCTION SYSTEM"/>
    <property type="match status" value="1"/>
</dbReference>
<dbReference type="GO" id="GO:0005886">
    <property type="term" value="C:plasma membrane"/>
    <property type="evidence" value="ECO:0007669"/>
    <property type="project" value="TreeGrafter"/>
</dbReference>
<evidence type="ECO:0000313" key="6">
    <source>
        <dbReference type="Proteomes" id="UP000007123"/>
    </source>
</evidence>
<proteinExistence type="predicted"/>
<dbReference type="SMART" id="SM00267">
    <property type="entry name" value="GGDEF"/>
    <property type="match status" value="1"/>
</dbReference>
<evidence type="ECO:0000259" key="4">
    <source>
        <dbReference type="PROSITE" id="PS50887"/>
    </source>
</evidence>
<dbReference type="PATRIC" id="fig|1156935.5.peg.3527"/>
<evidence type="ECO:0000256" key="2">
    <source>
        <dbReference type="ARBA" id="ARBA00034247"/>
    </source>
</evidence>
<evidence type="ECO:0000313" key="5">
    <source>
        <dbReference type="EMBL" id="EKF58385.1"/>
    </source>
</evidence>
<dbReference type="EMBL" id="ALJF01000013">
    <property type="protein sequence ID" value="EKF58385.1"/>
    <property type="molecule type" value="Genomic_DNA"/>
</dbReference>
<dbReference type="InterPro" id="IPR000160">
    <property type="entry name" value="GGDEF_dom"/>
</dbReference>
<name>K2Q025_9HYPH</name>
<dbReference type="eggNOG" id="COG2199">
    <property type="taxonomic scope" value="Bacteria"/>
</dbReference>
<organism evidence="5 6">
    <name type="scientific">Agrobacterium albertimagni AOL15</name>
    <dbReference type="NCBI Taxonomy" id="1156935"/>
    <lineage>
        <taxon>Bacteria</taxon>
        <taxon>Pseudomonadati</taxon>
        <taxon>Pseudomonadota</taxon>
        <taxon>Alphaproteobacteria</taxon>
        <taxon>Hyphomicrobiales</taxon>
        <taxon>Rhizobiaceae</taxon>
        <taxon>Rhizobium/Agrobacterium group</taxon>
        <taxon>Agrobacterium</taxon>
    </lineage>
</organism>
<evidence type="ECO:0000256" key="1">
    <source>
        <dbReference type="ARBA" id="ARBA00012528"/>
    </source>
</evidence>